<dbReference type="PANTHER" id="PTHR45964">
    <property type="entry name" value="WSCD FAMILY MEMBER CG9164"/>
    <property type="match status" value="1"/>
</dbReference>
<feature type="region of interest" description="Disordered" evidence="2">
    <location>
        <begin position="1119"/>
        <end position="1182"/>
    </location>
</feature>
<feature type="compositionally biased region" description="Low complexity" evidence="2">
    <location>
        <begin position="546"/>
        <end position="568"/>
    </location>
</feature>
<feature type="compositionally biased region" description="Pro residues" evidence="2">
    <location>
        <begin position="1050"/>
        <end position="1095"/>
    </location>
</feature>
<name>A0A162N526_COLIC</name>
<accession>A0A162N526</accession>
<evidence type="ECO:0000256" key="1">
    <source>
        <dbReference type="ARBA" id="ARBA00022737"/>
    </source>
</evidence>
<keyword evidence="1" id="KW-0677">Repeat</keyword>
<evidence type="ECO:0000259" key="3">
    <source>
        <dbReference type="PROSITE" id="PS51212"/>
    </source>
</evidence>
<feature type="compositionally biased region" description="Polar residues" evidence="2">
    <location>
        <begin position="794"/>
        <end position="813"/>
    </location>
</feature>
<evidence type="ECO:0000256" key="2">
    <source>
        <dbReference type="SAM" id="MobiDB-lite"/>
    </source>
</evidence>
<feature type="compositionally biased region" description="Low complexity" evidence="2">
    <location>
        <begin position="814"/>
        <end position="828"/>
    </location>
</feature>
<dbReference type="STRING" id="1573173.A0A162N526"/>
<reference evidence="4 5" key="1">
    <citation type="submission" date="2015-06" db="EMBL/GenBank/DDBJ databases">
        <title>Survival trade-offs in plant roots during colonization by closely related pathogenic and mutualistic fungi.</title>
        <authorList>
            <person name="Hacquard S."/>
            <person name="Kracher B."/>
            <person name="Hiruma K."/>
            <person name="Weinman A."/>
            <person name="Muench P."/>
            <person name="Garrido Oter R."/>
            <person name="Ver Loren van Themaat E."/>
            <person name="Dallerey J.-F."/>
            <person name="Damm U."/>
            <person name="Henrissat B."/>
            <person name="Lespinet O."/>
            <person name="Thon M."/>
            <person name="Kemen E."/>
            <person name="McHardy A.C."/>
            <person name="Schulze-Lefert P."/>
            <person name="O'Connell R.J."/>
        </authorList>
    </citation>
    <scope>NUCLEOTIDE SEQUENCE [LARGE SCALE GENOMIC DNA]</scope>
    <source>
        <strain evidence="4 5">MAFF 238704</strain>
    </source>
</reference>
<keyword evidence="5" id="KW-1185">Reference proteome</keyword>
<feature type="compositionally biased region" description="Polar residues" evidence="2">
    <location>
        <begin position="472"/>
        <end position="500"/>
    </location>
</feature>
<evidence type="ECO:0000313" key="4">
    <source>
        <dbReference type="EMBL" id="KZL85560.1"/>
    </source>
</evidence>
<dbReference type="EMBL" id="LFIW01000610">
    <property type="protein sequence ID" value="KZL85560.1"/>
    <property type="molecule type" value="Genomic_DNA"/>
</dbReference>
<feature type="compositionally biased region" description="Low complexity" evidence="2">
    <location>
        <begin position="850"/>
        <end position="864"/>
    </location>
</feature>
<sequence>MRFSGPSGPQQRQNQTAVGIGLVILTFFTAFAVSQAFPWTRNGNGADNLAKMNAKVGARQLQGAPWGLPWGIFGGGQSASSINPAQPTMTTPLPAAAPAVPNNQPQGPLGGAVQIIPGALASLTLAVGGATVGNVLPTILNAVPPLLQPGGPPSLPTAAPIEQVGQSPANGGLLTPVQSLVNTNIGVGGNIGSPLSLSGINDVLNPLASPVGGGISVSQVTEAINNGVPVINGLPTVNGLSAAVGVITAAPGNPTSVLPISNVIPSSLLVSSLNGVLDPVSVVLPPSAPSGDFGGLNAPQLPADLTDAVPSLIRSLINAVSRDTASASTAGGALSQASISSASAVYFPCTMVEFTNRTPAFIFTTCSTGASAAAPQTAASSVSSPVAAPVLSAPVGAVSSFLLSGAPTSPLLSAGGGTANLPAASQVSAFITSGSTLVGTLQPSLAAAAPTGGINNNSPLNSSPIQAGAGSQGNSAKFQTPNTAGQLQPPAQISNATSGPASVIHPPAGATQSSSQPNGSTAASPPPAPAVSPQTTINIAAGPPASQSRFASSNSKNSLSSSPTQSGGSIFGVDNGQGSSPGTPVIPISDCPAVVQCPACPVSSANPSSGSCPCPGRGYSCSECLNGWFCPPQETPMQPAPCGMGWPCYHCKGGWYCAPGGNSMASGDANSPTAVVITTVTAFIVPQPTATGNGVPGGNGGGNGNEGSVNGSSNGVGNNGGSGNVVSTPCTTAGGGQPTNKAGSGSSTGLGNNSPTDPNNDSGNASGDSDAGNNGGSPGNDGPAEVGSWKAASTPCTTASNAQPTNITSSGNDNGSHISSGSPNNGSGNIPGNGQGIPDAGNPSSGYGGSAASPTTGNPNSGSGTSSGAGSGTPNGNGTPGSTGPSIPAVGSNGDTGPGDPNAGSGSGSPSNAAPKAAPEVSGWTHLGCFKDSPIRTLDCDLSNYFAGSMSNEKCISYCASKGFRLAGTEYGKECWCGNAFQLAERIPEEQCNEVCDGRSTDVCGGDWAVTVYSASGQALSVPSDDDTSNDIGNSTGNLGDFGNTVGPGSPSPPSPAGLPAPSAKPLPQSQPSPAPAGSPQPALSPPLPLNPPPQRQIDVASLIQSIINALPKGSPEGGYASGLGARDSGTSGNSGSAASGDTSVPDTGAGSAPMLGPGPVLPTDGLSGYGSQKRDVAGRSVKRSSIIGRRVVAKFNGIKCGDETGGYDEDSLVERA</sequence>
<dbReference type="Pfam" id="PF01822">
    <property type="entry name" value="WSC"/>
    <property type="match status" value="1"/>
</dbReference>
<dbReference type="InterPro" id="IPR002889">
    <property type="entry name" value="WSC_carb-bd"/>
</dbReference>
<feature type="region of interest" description="Disordered" evidence="2">
    <location>
        <begin position="1019"/>
        <end position="1096"/>
    </location>
</feature>
<feature type="compositionally biased region" description="Gly residues" evidence="2">
    <location>
        <begin position="865"/>
        <end position="881"/>
    </location>
</feature>
<protein>
    <submittedName>
        <fullName evidence="4">Wsc domain-containing protein</fullName>
    </submittedName>
</protein>
<gene>
    <name evidence="4" type="ORF">CI238_04589</name>
</gene>
<dbReference type="Proteomes" id="UP000076584">
    <property type="component" value="Unassembled WGS sequence"/>
</dbReference>
<comment type="caution">
    <text evidence="4">The sequence shown here is derived from an EMBL/GenBank/DDBJ whole genome shotgun (WGS) entry which is preliminary data.</text>
</comment>
<proteinExistence type="predicted"/>
<dbReference type="PROSITE" id="PS51212">
    <property type="entry name" value="WSC"/>
    <property type="match status" value="1"/>
</dbReference>
<feature type="region of interest" description="Disordered" evidence="2">
    <location>
        <begin position="688"/>
        <end position="919"/>
    </location>
</feature>
<feature type="domain" description="WSC" evidence="3">
    <location>
        <begin position="923"/>
        <end position="1016"/>
    </location>
</feature>
<feature type="compositionally biased region" description="Low complexity" evidence="2">
    <location>
        <begin position="743"/>
        <end position="772"/>
    </location>
</feature>
<organism evidence="4 5">
    <name type="scientific">Colletotrichum incanum</name>
    <name type="common">Soybean anthracnose fungus</name>
    <dbReference type="NCBI Taxonomy" id="1573173"/>
    <lineage>
        <taxon>Eukaryota</taxon>
        <taxon>Fungi</taxon>
        <taxon>Dikarya</taxon>
        <taxon>Ascomycota</taxon>
        <taxon>Pezizomycotina</taxon>
        <taxon>Sordariomycetes</taxon>
        <taxon>Hypocreomycetidae</taxon>
        <taxon>Glomerellales</taxon>
        <taxon>Glomerellaceae</taxon>
        <taxon>Colletotrichum</taxon>
        <taxon>Colletotrichum spaethianum species complex</taxon>
    </lineage>
</organism>
<dbReference type="InterPro" id="IPR051589">
    <property type="entry name" value="Sialate-O-sulfotransferase"/>
</dbReference>
<feature type="compositionally biased region" description="Gly residues" evidence="2">
    <location>
        <begin position="694"/>
        <end position="705"/>
    </location>
</feature>
<feature type="compositionally biased region" description="Polar residues" evidence="2">
    <location>
        <begin position="510"/>
        <end position="519"/>
    </location>
</feature>
<feature type="compositionally biased region" description="Low complexity" evidence="2">
    <location>
        <begin position="1128"/>
        <end position="1144"/>
    </location>
</feature>
<feature type="compositionally biased region" description="Low complexity" evidence="2">
    <location>
        <begin position="898"/>
        <end position="919"/>
    </location>
</feature>
<feature type="region of interest" description="Disordered" evidence="2">
    <location>
        <begin position="457"/>
        <end position="584"/>
    </location>
</feature>
<dbReference type="SMART" id="SM00321">
    <property type="entry name" value="WSC"/>
    <property type="match status" value="1"/>
</dbReference>
<feature type="compositionally biased region" description="Low complexity" evidence="2">
    <location>
        <begin position="706"/>
        <end position="716"/>
    </location>
</feature>
<dbReference type="PANTHER" id="PTHR45964:SF5">
    <property type="entry name" value="WSCD FAMILY MEMBER CG9164"/>
    <property type="match status" value="1"/>
</dbReference>
<evidence type="ECO:0000313" key="5">
    <source>
        <dbReference type="Proteomes" id="UP000076584"/>
    </source>
</evidence>
<dbReference type="AlphaFoldDB" id="A0A162N526"/>